<sequence>MDNFREENKCEETQVKEEKSGGATIVDFNYEKYAEVERKATHTDATAALVMGILSMVMALFAAVIAVVLGVIGIVFGIKGRNDAERQGMATAGLVLSILGTILSVLRIIATIFFITFYAVDLLNYF</sequence>
<evidence type="ECO:0000313" key="3">
    <source>
        <dbReference type="Proteomes" id="UP000446866"/>
    </source>
</evidence>
<dbReference type="Proteomes" id="UP000446866">
    <property type="component" value="Unassembled WGS sequence"/>
</dbReference>
<proteinExistence type="predicted"/>
<comment type="caution">
    <text evidence="2">The sequence shown here is derived from an EMBL/GenBank/DDBJ whole genome shotgun (WGS) entry which is preliminary data.</text>
</comment>
<keyword evidence="3" id="KW-1185">Reference proteome</keyword>
<organism evidence="2 3">
    <name type="scientific">Anaerotruncus colihominis</name>
    <dbReference type="NCBI Taxonomy" id="169435"/>
    <lineage>
        <taxon>Bacteria</taxon>
        <taxon>Bacillati</taxon>
        <taxon>Bacillota</taxon>
        <taxon>Clostridia</taxon>
        <taxon>Eubacteriales</taxon>
        <taxon>Oscillospiraceae</taxon>
        <taxon>Anaerotruncus</taxon>
    </lineage>
</organism>
<gene>
    <name evidence="2" type="ORF">D0435_00105</name>
</gene>
<keyword evidence="1" id="KW-1133">Transmembrane helix</keyword>
<reference evidence="2 3" key="1">
    <citation type="submission" date="2018-08" db="EMBL/GenBank/DDBJ databases">
        <title>Murine metabolic-syndrome-specific gut microbial biobank.</title>
        <authorList>
            <person name="Liu C."/>
        </authorList>
    </citation>
    <scope>NUCLEOTIDE SEQUENCE [LARGE SCALE GENOMIC DNA]</scope>
    <source>
        <strain evidence="2 3">28</strain>
    </source>
</reference>
<feature type="transmembrane region" description="Helical" evidence="1">
    <location>
        <begin position="90"/>
        <end position="120"/>
    </location>
</feature>
<dbReference type="EMBL" id="QXWK01000001">
    <property type="protein sequence ID" value="NBH60076.1"/>
    <property type="molecule type" value="Genomic_DNA"/>
</dbReference>
<accession>A0A845QFS1</accession>
<feature type="transmembrane region" description="Helical" evidence="1">
    <location>
        <begin position="48"/>
        <end position="78"/>
    </location>
</feature>
<dbReference type="RefSeq" id="WP_160200380.1">
    <property type="nucleotide sequence ID" value="NZ_QXWK01000001.1"/>
</dbReference>
<evidence type="ECO:0000313" key="2">
    <source>
        <dbReference type="EMBL" id="NBH60076.1"/>
    </source>
</evidence>
<protein>
    <submittedName>
        <fullName evidence="2">DUF4190 domain-containing protein</fullName>
    </submittedName>
</protein>
<evidence type="ECO:0000256" key="1">
    <source>
        <dbReference type="SAM" id="Phobius"/>
    </source>
</evidence>
<keyword evidence="1" id="KW-0812">Transmembrane</keyword>
<name>A0A845QFS1_9FIRM</name>
<keyword evidence="1" id="KW-0472">Membrane</keyword>
<dbReference type="AlphaFoldDB" id="A0A845QFS1"/>